<reference evidence="3 4" key="1">
    <citation type="submission" date="2020-01" db="EMBL/GenBank/DDBJ databases">
        <authorList>
            <person name="Gupta K D."/>
        </authorList>
    </citation>
    <scope>NUCLEOTIDE SEQUENCE [LARGE SCALE GENOMIC DNA]</scope>
</reference>
<comment type="caution">
    <text evidence="3">The sequence shown here is derived from an EMBL/GenBank/DDBJ whole genome shotgun (WGS) entry which is preliminary data.</text>
</comment>
<keyword evidence="4" id="KW-1185">Reference proteome</keyword>
<dbReference type="EMBL" id="CACVBS010000075">
    <property type="protein sequence ID" value="CAA7269140.1"/>
    <property type="molecule type" value="Genomic_DNA"/>
</dbReference>
<dbReference type="OrthoDB" id="10354942at2759"/>
<name>A0A8S0WGV2_CYCAE</name>
<organism evidence="3 4">
    <name type="scientific">Cyclocybe aegerita</name>
    <name type="common">Black poplar mushroom</name>
    <name type="synonym">Agrocybe aegerita</name>
    <dbReference type="NCBI Taxonomy" id="1973307"/>
    <lineage>
        <taxon>Eukaryota</taxon>
        <taxon>Fungi</taxon>
        <taxon>Dikarya</taxon>
        <taxon>Basidiomycota</taxon>
        <taxon>Agaricomycotina</taxon>
        <taxon>Agaricomycetes</taxon>
        <taxon>Agaricomycetidae</taxon>
        <taxon>Agaricales</taxon>
        <taxon>Agaricineae</taxon>
        <taxon>Bolbitiaceae</taxon>
        <taxon>Cyclocybe</taxon>
    </lineage>
</organism>
<evidence type="ECO:0000256" key="2">
    <source>
        <dbReference type="SAM" id="SignalP"/>
    </source>
</evidence>
<evidence type="ECO:0000256" key="1">
    <source>
        <dbReference type="SAM" id="MobiDB-lite"/>
    </source>
</evidence>
<protein>
    <submittedName>
        <fullName evidence="3">Uncharacterized protein</fullName>
    </submittedName>
</protein>
<dbReference type="AlphaFoldDB" id="A0A8S0WGV2"/>
<feature type="chain" id="PRO_5035744895" evidence="2">
    <location>
        <begin position="21"/>
        <end position="309"/>
    </location>
</feature>
<sequence>MHIVYILLSAVSLLAVGSNAAPLLLSPDRVFAPLGTRQILGEGETIFLARRECSVHGSCNYSLTKRAGGQQHQNEAVGLTTTGFHPVPENAIYRTQNGVYTGKDVNKHAAAFVHAIQNAPAYISRKKSQNSQSYPKFSTGFQNTDPENTAKHSTTSVSYHHPIHPNVLGVTLRTDAKNRPGSDRIVGWRSIHDGNLNIGVSYHDTTKPVPITQGAGRQSTNHPFTLVHPEPAGKVKQFKAKAGMVGSRLWKGARALPSKVFHGAKALPSKLVHGAKTHSAKATHAVKSTAASLWHGAKSRLGIGKKKQH</sequence>
<feature type="signal peptide" evidence="2">
    <location>
        <begin position="1"/>
        <end position="20"/>
    </location>
</feature>
<evidence type="ECO:0000313" key="3">
    <source>
        <dbReference type="EMBL" id="CAA7269140.1"/>
    </source>
</evidence>
<evidence type="ECO:0000313" key="4">
    <source>
        <dbReference type="Proteomes" id="UP000467700"/>
    </source>
</evidence>
<feature type="region of interest" description="Disordered" evidence="1">
    <location>
        <begin position="139"/>
        <end position="162"/>
    </location>
</feature>
<keyword evidence="2" id="KW-0732">Signal</keyword>
<accession>A0A8S0WGV2</accession>
<proteinExistence type="predicted"/>
<feature type="compositionally biased region" description="Polar residues" evidence="1">
    <location>
        <begin position="139"/>
        <end position="158"/>
    </location>
</feature>
<gene>
    <name evidence="3" type="ORF">AAE3_LOCUS11382</name>
</gene>
<dbReference type="Proteomes" id="UP000467700">
    <property type="component" value="Unassembled WGS sequence"/>
</dbReference>